<dbReference type="InterPro" id="IPR029033">
    <property type="entry name" value="His_PPase_superfam"/>
</dbReference>
<dbReference type="SUPFAM" id="SSF53254">
    <property type="entry name" value="Phosphoglycerate mutase-like"/>
    <property type="match status" value="1"/>
</dbReference>
<protein>
    <submittedName>
        <fullName evidence="2">Uncharacterized protein</fullName>
    </submittedName>
</protein>
<evidence type="ECO:0000313" key="3">
    <source>
        <dbReference type="Proteomes" id="UP000178254"/>
    </source>
</evidence>
<dbReference type="Pfam" id="PF00300">
    <property type="entry name" value="His_Phos_1"/>
    <property type="match status" value="1"/>
</dbReference>
<evidence type="ECO:0000256" key="1">
    <source>
        <dbReference type="SAM" id="MobiDB-lite"/>
    </source>
</evidence>
<reference evidence="2 3" key="1">
    <citation type="journal article" date="2016" name="Nat. Commun.">
        <title>Thousands of microbial genomes shed light on interconnected biogeochemical processes in an aquifer system.</title>
        <authorList>
            <person name="Anantharaman K."/>
            <person name="Brown C.T."/>
            <person name="Hug L.A."/>
            <person name="Sharon I."/>
            <person name="Castelle C.J."/>
            <person name="Probst A.J."/>
            <person name="Thomas B.C."/>
            <person name="Singh A."/>
            <person name="Wilkins M.J."/>
            <person name="Karaoz U."/>
            <person name="Brodie E.L."/>
            <person name="Williams K.H."/>
            <person name="Hubbard S.S."/>
            <person name="Banfield J.F."/>
        </authorList>
    </citation>
    <scope>NUCLEOTIDE SEQUENCE [LARGE SCALE GENOMIC DNA]</scope>
</reference>
<organism evidence="2 3">
    <name type="scientific">Candidatus Magasanikbacteria bacterium RIFOXYD2_FULL_41_14</name>
    <dbReference type="NCBI Taxonomy" id="1798709"/>
    <lineage>
        <taxon>Bacteria</taxon>
        <taxon>Candidatus Magasanikiibacteriota</taxon>
    </lineage>
</organism>
<feature type="compositionally biased region" description="Basic and acidic residues" evidence="1">
    <location>
        <begin position="14"/>
        <end position="29"/>
    </location>
</feature>
<name>A0A1F6PCU9_9BACT</name>
<dbReference type="InterPro" id="IPR013078">
    <property type="entry name" value="His_Pase_superF_clade-1"/>
</dbReference>
<evidence type="ECO:0000313" key="2">
    <source>
        <dbReference type="EMBL" id="OGH93997.1"/>
    </source>
</evidence>
<feature type="region of interest" description="Disordered" evidence="1">
    <location>
        <begin position="1"/>
        <end position="29"/>
    </location>
</feature>
<gene>
    <name evidence="2" type="ORF">A2538_03085</name>
</gene>
<dbReference type="Gene3D" id="3.40.50.1240">
    <property type="entry name" value="Phosphoglycerate mutase-like"/>
    <property type="match status" value="1"/>
</dbReference>
<dbReference type="STRING" id="1798709.A2538_03085"/>
<dbReference type="EMBL" id="MFRE01000014">
    <property type="protein sequence ID" value="OGH93997.1"/>
    <property type="molecule type" value="Genomic_DNA"/>
</dbReference>
<proteinExistence type="predicted"/>
<dbReference type="AlphaFoldDB" id="A0A1F6PCU9"/>
<dbReference type="Proteomes" id="UP000178254">
    <property type="component" value="Unassembled WGS sequence"/>
</dbReference>
<comment type="caution">
    <text evidence="2">The sequence shown here is derived from an EMBL/GenBank/DDBJ whole genome shotgun (WGS) entry which is preliminary data.</text>
</comment>
<sequence>MFGLGNSHSGIEGHNTEREFSHQESESRVHSRVVLEFMRHGKKEKTADGQTDEDVRLIPSARTAAREKGLGLAPQLEVSAVVASPRKRAQESATHVMLSGQPDTTGMSMEEIEAEIAKQLKYGKKIIPDSRLDFFTDKGGLLDKAYAEGWVTKFMVENSDQVAIADDDPQMTSITRVAGNVADLILRYVEMGGNFNRLVGRNPKKYEPLKSQMERYLGTHATINESFLLRLVEKLQGVDRRNEVMAKIGPMFKELQGFRVEIENTGPAQQEIHIKVKLGDEDIDLVVPKVVLEELVADRDEFNKKFQTSDK</sequence>
<accession>A0A1F6PCU9</accession>